<dbReference type="RefSeq" id="WP_282586532.1">
    <property type="nucleotide sequence ID" value="NZ_JAMOIM010000013.1"/>
</dbReference>
<accession>A0AA41Z4H7</accession>
<comment type="catalytic activity">
    <reaction evidence="13">
        <text>Ni(2+)(out) + ATP + H2O = Ni(2+)(in) + ADP + phosphate + H(+)</text>
        <dbReference type="Rhea" id="RHEA:15557"/>
        <dbReference type="ChEBI" id="CHEBI:15377"/>
        <dbReference type="ChEBI" id="CHEBI:15378"/>
        <dbReference type="ChEBI" id="CHEBI:30616"/>
        <dbReference type="ChEBI" id="CHEBI:43474"/>
        <dbReference type="ChEBI" id="CHEBI:49786"/>
        <dbReference type="ChEBI" id="CHEBI:456216"/>
        <dbReference type="EC" id="7.2.2.11"/>
    </reaction>
    <physiologicalReaction direction="left-to-right" evidence="13">
        <dbReference type="Rhea" id="RHEA:15558"/>
    </physiologicalReaction>
</comment>
<evidence type="ECO:0000256" key="9">
    <source>
        <dbReference type="ARBA" id="ARBA00023136"/>
    </source>
</evidence>
<reference evidence="15" key="1">
    <citation type="submission" date="2022-05" db="EMBL/GenBank/DDBJ databases">
        <authorList>
            <person name="Pankratov T."/>
        </authorList>
    </citation>
    <scope>NUCLEOTIDE SEQUENCE</scope>
    <source>
        <strain evidence="15">BP6-180914</strain>
    </source>
</reference>
<evidence type="ECO:0000256" key="4">
    <source>
        <dbReference type="ARBA" id="ARBA00022475"/>
    </source>
</evidence>
<dbReference type="FunFam" id="3.40.50.300:FF:000016">
    <property type="entry name" value="Oligopeptide ABC transporter ATP-binding component"/>
    <property type="match status" value="1"/>
</dbReference>
<dbReference type="GO" id="GO:0015413">
    <property type="term" value="F:ABC-type nickel transporter activity"/>
    <property type="evidence" value="ECO:0007669"/>
    <property type="project" value="UniProtKB-EC"/>
</dbReference>
<gene>
    <name evidence="15" type="ORF">M8523_19280</name>
</gene>
<keyword evidence="8" id="KW-0406">Ion transport</keyword>
<keyword evidence="6 15" id="KW-0067">ATP-binding</keyword>
<evidence type="ECO:0000256" key="5">
    <source>
        <dbReference type="ARBA" id="ARBA00022741"/>
    </source>
</evidence>
<dbReference type="AlphaFoldDB" id="A0AA41Z4H7"/>
<comment type="caution">
    <text evidence="15">The sequence shown here is derived from an EMBL/GenBank/DDBJ whole genome shotgun (WGS) entry which is preliminary data.</text>
</comment>
<dbReference type="GO" id="GO:0005524">
    <property type="term" value="F:ATP binding"/>
    <property type="evidence" value="ECO:0007669"/>
    <property type="project" value="UniProtKB-KW"/>
</dbReference>
<dbReference type="InterPro" id="IPR003593">
    <property type="entry name" value="AAA+_ATPase"/>
</dbReference>
<dbReference type="Pfam" id="PF00005">
    <property type="entry name" value="ABC_tran"/>
    <property type="match status" value="1"/>
</dbReference>
<evidence type="ECO:0000256" key="1">
    <source>
        <dbReference type="ARBA" id="ARBA00004417"/>
    </source>
</evidence>
<dbReference type="Pfam" id="PF08352">
    <property type="entry name" value="oligo_HPY"/>
    <property type="match status" value="1"/>
</dbReference>
<evidence type="ECO:0000256" key="6">
    <source>
        <dbReference type="ARBA" id="ARBA00022840"/>
    </source>
</evidence>
<dbReference type="EMBL" id="JAMOIM010000013">
    <property type="protein sequence ID" value="MCW6510165.1"/>
    <property type="molecule type" value="Genomic_DNA"/>
</dbReference>
<sequence>MQSQADLMPPSSASPSDPLLRVEGLHVSFRHPVDPPTEALRGIDLTIERGEMVGLVGESGAGKTTLARAIMGLVPQPGRIDAGTISFRGQVMADLGDDALRAIRGRNLAMVIPNPRSELNPVLTVGEQIGNVVRHHLGLGRSAARAAALDMLKAVSIPDPARRLDAYPHELSGGMAQRVVIAIALACSPAFVISDDATSGLDVTVQAQILDLLRTLIRAKDSSALFITRDIAITAHFCDRIVVLYAGEVVEVATVDTFFDRPTHPYSLMLLAAFSHSADLRRRWTVPPDETLPGAGEGCVFAPRCVRRQPRCTSEHPALRRLGDARAVRCHFPVGI</sequence>
<evidence type="ECO:0000313" key="16">
    <source>
        <dbReference type="Proteomes" id="UP001165667"/>
    </source>
</evidence>
<dbReference type="PANTHER" id="PTHR43297:SF13">
    <property type="entry name" value="NICKEL ABC TRANSPORTER, ATP-BINDING PROTEIN"/>
    <property type="match status" value="1"/>
</dbReference>
<comment type="subunit">
    <text evidence="10">The complex is composed of two ATP-binding proteins (NikD and NikE), two transmembrane proteins (NikB and NikC) and a solute-binding protein (NikA).</text>
</comment>
<evidence type="ECO:0000256" key="2">
    <source>
        <dbReference type="ARBA" id="ARBA00005417"/>
    </source>
</evidence>
<dbReference type="Proteomes" id="UP001165667">
    <property type="component" value="Unassembled WGS sequence"/>
</dbReference>
<evidence type="ECO:0000256" key="3">
    <source>
        <dbReference type="ARBA" id="ARBA00022448"/>
    </source>
</evidence>
<evidence type="ECO:0000256" key="10">
    <source>
        <dbReference type="ARBA" id="ARBA00038669"/>
    </source>
</evidence>
<evidence type="ECO:0000256" key="13">
    <source>
        <dbReference type="ARBA" id="ARBA00048610"/>
    </source>
</evidence>
<dbReference type="Gene3D" id="3.40.50.300">
    <property type="entry name" value="P-loop containing nucleotide triphosphate hydrolases"/>
    <property type="match status" value="1"/>
</dbReference>
<dbReference type="NCBIfam" id="TIGR01727">
    <property type="entry name" value="oligo_HPY"/>
    <property type="match status" value="1"/>
</dbReference>
<dbReference type="InterPro" id="IPR050388">
    <property type="entry name" value="ABC_Ni/Peptide_Import"/>
</dbReference>
<dbReference type="SMART" id="SM00382">
    <property type="entry name" value="AAA"/>
    <property type="match status" value="1"/>
</dbReference>
<dbReference type="PROSITE" id="PS00211">
    <property type="entry name" value="ABC_TRANSPORTER_1"/>
    <property type="match status" value="1"/>
</dbReference>
<feature type="domain" description="ABC transporter" evidence="14">
    <location>
        <begin position="20"/>
        <end position="271"/>
    </location>
</feature>
<evidence type="ECO:0000256" key="11">
    <source>
        <dbReference type="ARBA" id="ARBA00039098"/>
    </source>
</evidence>
<comment type="similarity">
    <text evidence="2">Belongs to the ABC transporter superfamily.</text>
</comment>
<dbReference type="CDD" id="cd03257">
    <property type="entry name" value="ABC_NikE_OppD_transporters"/>
    <property type="match status" value="1"/>
</dbReference>
<evidence type="ECO:0000256" key="12">
    <source>
        <dbReference type="ARBA" id="ARBA00044143"/>
    </source>
</evidence>
<evidence type="ECO:0000259" key="14">
    <source>
        <dbReference type="PROSITE" id="PS50893"/>
    </source>
</evidence>
<dbReference type="GO" id="GO:0005886">
    <property type="term" value="C:plasma membrane"/>
    <property type="evidence" value="ECO:0007669"/>
    <property type="project" value="UniProtKB-SubCell"/>
</dbReference>
<keyword evidence="3" id="KW-0813">Transport</keyword>
<dbReference type="GO" id="GO:0016887">
    <property type="term" value="F:ATP hydrolysis activity"/>
    <property type="evidence" value="ECO:0007669"/>
    <property type="project" value="InterPro"/>
</dbReference>
<dbReference type="InterPro" id="IPR013563">
    <property type="entry name" value="Oligopep_ABC_C"/>
</dbReference>
<comment type="subcellular location">
    <subcellularLocation>
        <location evidence="1">Cell inner membrane</location>
        <topology evidence="1">Peripheral membrane protein</topology>
    </subcellularLocation>
</comment>
<dbReference type="EC" id="7.2.2.11" evidence="11"/>
<keyword evidence="16" id="KW-1185">Reference proteome</keyword>
<dbReference type="InterPro" id="IPR003439">
    <property type="entry name" value="ABC_transporter-like_ATP-bd"/>
</dbReference>
<dbReference type="InterPro" id="IPR017871">
    <property type="entry name" value="ABC_transporter-like_CS"/>
</dbReference>
<dbReference type="SUPFAM" id="SSF52540">
    <property type="entry name" value="P-loop containing nucleoside triphosphate hydrolases"/>
    <property type="match status" value="1"/>
</dbReference>
<organism evidence="15 16">
    <name type="scientific">Lichenifustis flavocetrariae</name>
    <dbReference type="NCBI Taxonomy" id="2949735"/>
    <lineage>
        <taxon>Bacteria</taxon>
        <taxon>Pseudomonadati</taxon>
        <taxon>Pseudomonadota</taxon>
        <taxon>Alphaproteobacteria</taxon>
        <taxon>Hyphomicrobiales</taxon>
        <taxon>Lichenihabitantaceae</taxon>
        <taxon>Lichenifustis</taxon>
    </lineage>
</organism>
<dbReference type="GO" id="GO:0015833">
    <property type="term" value="P:peptide transport"/>
    <property type="evidence" value="ECO:0007669"/>
    <property type="project" value="InterPro"/>
</dbReference>
<keyword evidence="9" id="KW-0472">Membrane</keyword>
<dbReference type="InterPro" id="IPR027417">
    <property type="entry name" value="P-loop_NTPase"/>
</dbReference>
<evidence type="ECO:0000313" key="15">
    <source>
        <dbReference type="EMBL" id="MCW6510165.1"/>
    </source>
</evidence>
<protein>
    <recommendedName>
        <fullName evidence="12">Nickel import system ATP-binding protein NikD</fullName>
        <ecNumber evidence="11">7.2.2.11</ecNumber>
    </recommendedName>
</protein>
<name>A0AA41Z4H7_9HYPH</name>
<evidence type="ECO:0000256" key="7">
    <source>
        <dbReference type="ARBA" id="ARBA00022967"/>
    </source>
</evidence>
<evidence type="ECO:0000256" key="8">
    <source>
        <dbReference type="ARBA" id="ARBA00023065"/>
    </source>
</evidence>
<proteinExistence type="inferred from homology"/>
<keyword evidence="4" id="KW-1003">Cell membrane</keyword>
<keyword evidence="7" id="KW-1278">Translocase</keyword>
<keyword evidence="5" id="KW-0547">Nucleotide-binding</keyword>
<dbReference type="PANTHER" id="PTHR43297">
    <property type="entry name" value="OLIGOPEPTIDE TRANSPORT ATP-BINDING PROTEIN APPD"/>
    <property type="match status" value="1"/>
</dbReference>
<dbReference type="PROSITE" id="PS50893">
    <property type="entry name" value="ABC_TRANSPORTER_2"/>
    <property type="match status" value="1"/>
</dbReference>